<evidence type="ECO:0000256" key="1">
    <source>
        <dbReference type="SAM" id="Phobius"/>
    </source>
</evidence>
<dbReference type="InterPro" id="IPR049971">
    <property type="entry name" value="CLC_0170-like"/>
</dbReference>
<keyword evidence="1" id="KW-0812">Transmembrane</keyword>
<evidence type="ECO:0000313" key="3">
    <source>
        <dbReference type="Proteomes" id="UP001285921"/>
    </source>
</evidence>
<dbReference type="RefSeq" id="WP_317979551.1">
    <property type="nucleotide sequence ID" value="NZ_BTCL01000004.1"/>
</dbReference>
<feature type="transmembrane region" description="Helical" evidence="1">
    <location>
        <begin position="6"/>
        <end position="27"/>
    </location>
</feature>
<keyword evidence="3" id="KW-1185">Reference proteome</keyword>
<gene>
    <name evidence="2" type="ORF">PghCCS26_17150</name>
</gene>
<dbReference type="EMBL" id="BTCL01000004">
    <property type="protein sequence ID" value="GMK44587.1"/>
    <property type="molecule type" value="Genomic_DNA"/>
</dbReference>
<organism evidence="2 3">
    <name type="scientific">Paenibacillus glycanilyticus</name>
    <dbReference type="NCBI Taxonomy" id="126569"/>
    <lineage>
        <taxon>Bacteria</taxon>
        <taxon>Bacillati</taxon>
        <taxon>Bacillota</taxon>
        <taxon>Bacilli</taxon>
        <taxon>Bacillales</taxon>
        <taxon>Paenibacillaceae</taxon>
        <taxon>Paenibacillus</taxon>
    </lineage>
</organism>
<name>A0ABQ6NK74_9BACL</name>
<evidence type="ECO:0000313" key="2">
    <source>
        <dbReference type="EMBL" id="GMK44587.1"/>
    </source>
</evidence>
<comment type="caution">
    <text evidence="2">The sequence shown here is derived from an EMBL/GenBank/DDBJ whole genome shotgun (WGS) entry which is preliminary data.</text>
</comment>
<dbReference type="NCBIfam" id="NF042414">
    <property type="entry name" value="CLC_0170_fam"/>
    <property type="match status" value="1"/>
</dbReference>
<keyword evidence="1" id="KW-0472">Membrane</keyword>
<keyword evidence="1" id="KW-1133">Transmembrane helix</keyword>
<proteinExistence type="predicted"/>
<sequence>MLGGYTIGYLYYAITLYIVSGLLIIYIDASDLGKDKKKKKEWKISRFIGWFNIAAGVLMWVWDIVID</sequence>
<protein>
    <submittedName>
        <fullName evidence="2">Uncharacterized protein</fullName>
    </submittedName>
</protein>
<reference evidence="2 3" key="1">
    <citation type="submission" date="2023-05" db="EMBL/GenBank/DDBJ databases">
        <title>Draft genome of Paenibacillus sp. CCS26.</title>
        <authorList>
            <person name="Akita H."/>
            <person name="Shinto Y."/>
            <person name="Kimura Z."/>
        </authorList>
    </citation>
    <scope>NUCLEOTIDE SEQUENCE [LARGE SCALE GENOMIC DNA]</scope>
    <source>
        <strain evidence="2 3">CCS26</strain>
    </source>
</reference>
<dbReference type="Proteomes" id="UP001285921">
    <property type="component" value="Unassembled WGS sequence"/>
</dbReference>
<feature type="transmembrane region" description="Helical" evidence="1">
    <location>
        <begin position="47"/>
        <end position="66"/>
    </location>
</feature>
<accession>A0ABQ6NK74</accession>